<keyword evidence="6 7" id="KW-0472">Membrane</keyword>
<dbReference type="RefSeq" id="WP_258878282.1">
    <property type="nucleotide sequence ID" value="NZ_CP048914.1"/>
</dbReference>
<dbReference type="Proteomes" id="UP000514720">
    <property type="component" value="Chromosome"/>
</dbReference>
<reference evidence="9 10" key="1">
    <citation type="submission" date="2020-02" db="EMBL/GenBank/DDBJ databases">
        <authorList>
            <person name="Zheng R.K."/>
            <person name="Sun C.M."/>
        </authorList>
    </citation>
    <scope>NUCLEOTIDE SEQUENCE [LARGE SCALE GENOMIC DNA]</scope>
    <source>
        <strain evidence="10">zrk13</strain>
    </source>
</reference>
<accession>A0A7L7KPM9</accession>
<dbReference type="InterPro" id="IPR007182">
    <property type="entry name" value="MnhB"/>
</dbReference>
<dbReference type="EMBL" id="CP048914">
    <property type="protein sequence ID" value="QMS84663.1"/>
    <property type="molecule type" value="Genomic_DNA"/>
</dbReference>
<feature type="transmembrane region" description="Helical" evidence="7">
    <location>
        <begin position="64"/>
        <end position="81"/>
    </location>
</feature>
<dbReference type="KEGG" id="xcl:G4Z02_02485"/>
<keyword evidence="3" id="KW-1003">Cell membrane</keyword>
<feature type="transmembrane region" description="Helical" evidence="7">
    <location>
        <begin position="7"/>
        <end position="25"/>
    </location>
</feature>
<feature type="transmembrane region" description="Helical" evidence="7">
    <location>
        <begin position="129"/>
        <end position="149"/>
    </location>
</feature>
<feature type="transmembrane region" description="Helical" evidence="7">
    <location>
        <begin position="161"/>
        <end position="181"/>
    </location>
</feature>
<sequence length="230" mass="26128">MIKKGYILLLLVFILTMFIMVATDLERLYNSFGRQYFENNGFFETGSRNLVTAIYLDYRLIDSIFEAGILLIAVAGIIWISKHDLSEKNVEFMIDRFKTPDLFITFSRIVYPLMLLFGFYVIINGHVSPGGGFQGGAIVATGILILYYINSDRETNIKQIVTIEKLVYFLIILVASLSLFTKGVPFTNFIPISRGTEIQSLYLIVLNVLIGFKVALGLWTIFTAFLREGR</sequence>
<evidence type="ECO:0000259" key="8">
    <source>
        <dbReference type="Pfam" id="PF04039"/>
    </source>
</evidence>
<evidence type="ECO:0000313" key="9">
    <source>
        <dbReference type="EMBL" id="QMS84663.1"/>
    </source>
</evidence>
<evidence type="ECO:0000256" key="4">
    <source>
        <dbReference type="ARBA" id="ARBA00022692"/>
    </source>
</evidence>
<evidence type="ECO:0000256" key="6">
    <source>
        <dbReference type="ARBA" id="ARBA00023136"/>
    </source>
</evidence>
<dbReference type="PANTHER" id="PTHR33932">
    <property type="entry name" value="NA(+)/H(+) ANTIPORTER SUBUNIT B"/>
    <property type="match status" value="1"/>
</dbReference>
<keyword evidence="4 7" id="KW-0812">Transmembrane</keyword>
<feature type="transmembrane region" description="Helical" evidence="7">
    <location>
        <begin position="201"/>
        <end position="226"/>
    </location>
</feature>
<evidence type="ECO:0000256" key="7">
    <source>
        <dbReference type="SAM" id="Phobius"/>
    </source>
</evidence>
<comment type="subcellular location">
    <subcellularLocation>
        <location evidence="1">Cell membrane</location>
        <topology evidence="1">Multi-pass membrane protein</topology>
    </subcellularLocation>
</comment>
<evidence type="ECO:0000256" key="2">
    <source>
        <dbReference type="ARBA" id="ARBA00009425"/>
    </source>
</evidence>
<dbReference type="Pfam" id="PF04039">
    <property type="entry name" value="MnhB"/>
    <property type="match status" value="1"/>
</dbReference>
<comment type="similarity">
    <text evidence="2">Belongs to the CPA3 antiporters (TC 2.A.63) subunit B family.</text>
</comment>
<evidence type="ECO:0000256" key="3">
    <source>
        <dbReference type="ARBA" id="ARBA00022475"/>
    </source>
</evidence>
<evidence type="ECO:0000256" key="1">
    <source>
        <dbReference type="ARBA" id="ARBA00004651"/>
    </source>
</evidence>
<gene>
    <name evidence="9" type="ORF">G4Z02_02485</name>
</gene>
<feature type="transmembrane region" description="Helical" evidence="7">
    <location>
        <begin position="102"/>
        <end position="123"/>
    </location>
</feature>
<organism evidence="9 10">
    <name type="scientific">Candidatus Xianfuyuplasma coldseepsis</name>
    <dbReference type="NCBI Taxonomy" id="2782163"/>
    <lineage>
        <taxon>Bacteria</taxon>
        <taxon>Bacillati</taxon>
        <taxon>Mycoplasmatota</taxon>
        <taxon>Mollicutes</taxon>
        <taxon>Candidatus Izemoplasmatales</taxon>
        <taxon>Candidatus Izemoplasmataceae</taxon>
        <taxon>Candidatus Xianfuyuplasma</taxon>
    </lineage>
</organism>
<proteinExistence type="inferred from homology"/>
<keyword evidence="5 7" id="KW-1133">Transmembrane helix</keyword>
<dbReference type="InterPro" id="IPR050622">
    <property type="entry name" value="CPA3_antiporter_subunitB"/>
</dbReference>
<dbReference type="GO" id="GO:0005886">
    <property type="term" value="C:plasma membrane"/>
    <property type="evidence" value="ECO:0007669"/>
    <property type="project" value="UniProtKB-SubCell"/>
</dbReference>
<protein>
    <recommendedName>
        <fullName evidence="8">Na+/H+ antiporter MnhB subunit-related protein domain-containing protein</fullName>
    </recommendedName>
</protein>
<name>A0A7L7KPM9_9MOLU</name>
<evidence type="ECO:0000256" key="5">
    <source>
        <dbReference type="ARBA" id="ARBA00022989"/>
    </source>
</evidence>
<evidence type="ECO:0000313" key="10">
    <source>
        <dbReference type="Proteomes" id="UP000514720"/>
    </source>
</evidence>
<keyword evidence="10" id="KW-1185">Reference proteome</keyword>
<feature type="domain" description="Na+/H+ antiporter MnhB subunit-related protein" evidence="8">
    <location>
        <begin position="104"/>
        <end position="220"/>
    </location>
</feature>
<dbReference type="AlphaFoldDB" id="A0A7L7KPM9"/>
<dbReference type="PANTHER" id="PTHR33932:SF4">
    <property type="entry name" value="NA(+)_H(+) ANTIPORTER SUBUNIT B"/>
    <property type="match status" value="1"/>
</dbReference>